<dbReference type="InterPro" id="IPR025329">
    <property type="entry name" value="DUF4235"/>
</dbReference>
<comment type="caution">
    <text evidence="1">The sequence shown here is derived from an EMBL/GenBank/DDBJ whole genome shotgun (WGS) entry which is preliminary data.</text>
</comment>
<evidence type="ECO:0008006" key="3">
    <source>
        <dbReference type="Google" id="ProtNLM"/>
    </source>
</evidence>
<sequence length="96" mass="10202">MSQIAWRVVGTGGAALAGIAARKVLTKAWEKTTHRPAPVNPQQSGVGLPEALAWTIVSGVGIAVVQLLVERAAANFVRERFGEQGLPKQYRTLEGP</sequence>
<gene>
    <name evidence="1" type="ORF">GCM10011333_23120</name>
</gene>
<protein>
    <recommendedName>
        <fullName evidence="3">DUF4235 domain-containing protein</fullName>
    </recommendedName>
</protein>
<dbReference type="AlphaFoldDB" id="A0A8J2TZB2"/>
<evidence type="ECO:0000313" key="1">
    <source>
        <dbReference type="EMBL" id="GGA19384.1"/>
    </source>
</evidence>
<reference evidence="1" key="2">
    <citation type="submission" date="2020-09" db="EMBL/GenBank/DDBJ databases">
        <authorList>
            <person name="Sun Q."/>
            <person name="Zhou Y."/>
        </authorList>
    </citation>
    <scope>NUCLEOTIDE SEQUENCE</scope>
    <source>
        <strain evidence="1">CGMCC 1.12785</strain>
    </source>
</reference>
<dbReference type="RefSeq" id="WP_188551054.1">
    <property type="nucleotide sequence ID" value="NZ_BMFY01000010.1"/>
</dbReference>
<keyword evidence="2" id="KW-1185">Reference proteome</keyword>
<dbReference type="Pfam" id="PF14019">
    <property type="entry name" value="DUF4235"/>
    <property type="match status" value="1"/>
</dbReference>
<organism evidence="1 2">
    <name type="scientific">Sediminivirga luteola</name>
    <dbReference type="NCBI Taxonomy" id="1774748"/>
    <lineage>
        <taxon>Bacteria</taxon>
        <taxon>Bacillati</taxon>
        <taxon>Actinomycetota</taxon>
        <taxon>Actinomycetes</taxon>
        <taxon>Micrococcales</taxon>
        <taxon>Brevibacteriaceae</taxon>
        <taxon>Sediminivirga</taxon>
    </lineage>
</organism>
<accession>A0A8J2TZB2</accession>
<reference evidence="1" key="1">
    <citation type="journal article" date="2014" name="Int. J. Syst. Evol. Microbiol.">
        <title>Complete genome sequence of Corynebacterium casei LMG S-19264T (=DSM 44701T), isolated from a smear-ripened cheese.</title>
        <authorList>
            <consortium name="US DOE Joint Genome Institute (JGI-PGF)"/>
            <person name="Walter F."/>
            <person name="Albersmeier A."/>
            <person name="Kalinowski J."/>
            <person name="Ruckert C."/>
        </authorList>
    </citation>
    <scope>NUCLEOTIDE SEQUENCE</scope>
    <source>
        <strain evidence="1">CGMCC 1.12785</strain>
    </source>
</reference>
<dbReference type="Proteomes" id="UP000616114">
    <property type="component" value="Unassembled WGS sequence"/>
</dbReference>
<proteinExistence type="predicted"/>
<evidence type="ECO:0000313" key="2">
    <source>
        <dbReference type="Proteomes" id="UP000616114"/>
    </source>
</evidence>
<dbReference type="EMBL" id="BMFY01000010">
    <property type="protein sequence ID" value="GGA19384.1"/>
    <property type="molecule type" value="Genomic_DNA"/>
</dbReference>
<name>A0A8J2TZB2_9MICO</name>